<accession>A0A1F4U1T7</accession>
<name>A0A1F4U1T7_UNCKA</name>
<organism evidence="1 2">
    <name type="scientific">candidate division WWE3 bacterium RBG_13_37_7</name>
    <dbReference type="NCBI Taxonomy" id="1802609"/>
    <lineage>
        <taxon>Bacteria</taxon>
        <taxon>Katanobacteria</taxon>
    </lineage>
</organism>
<sequence length="150" mass="16889">MKRNKILAIFVCITLFGLITLGIWSGMSADIPKGVNIRRIYPFSAKVIRQESPYGVAIYYRKWKPLYIMTKSAFILSDPEARCLVFDPKKGKAEPWDCNSDTGNRVMLIYNSGVPEISPPLDDRLKTDICIRGFCGQGNEKKINLPNLSG</sequence>
<dbReference type="AlphaFoldDB" id="A0A1F4U1T7"/>
<evidence type="ECO:0000313" key="1">
    <source>
        <dbReference type="EMBL" id="OGC38839.1"/>
    </source>
</evidence>
<protein>
    <submittedName>
        <fullName evidence="1">Uncharacterized protein</fullName>
    </submittedName>
</protein>
<proteinExistence type="predicted"/>
<dbReference type="Proteomes" id="UP000178270">
    <property type="component" value="Unassembled WGS sequence"/>
</dbReference>
<comment type="caution">
    <text evidence="1">The sequence shown here is derived from an EMBL/GenBank/DDBJ whole genome shotgun (WGS) entry which is preliminary data.</text>
</comment>
<reference evidence="1 2" key="1">
    <citation type="journal article" date="2016" name="Nat. Commun.">
        <title>Thousands of microbial genomes shed light on interconnected biogeochemical processes in an aquifer system.</title>
        <authorList>
            <person name="Anantharaman K."/>
            <person name="Brown C.T."/>
            <person name="Hug L.A."/>
            <person name="Sharon I."/>
            <person name="Castelle C.J."/>
            <person name="Probst A.J."/>
            <person name="Thomas B.C."/>
            <person name="Singh A."/>
            <person name="Wilkins M.J."/>
            <person name="Karaoz U."/>
            <person name="Brodie E.L."/>
            <person name="Williams K.H."/>
            <person name="Hubbard S.S."/>
            <person name="Banfield J.F."/>
        </authorList>
    </citation>
    <scope>NUCLEOTIDE SEQUENCE [LARGE SCALE GENOMIC DNA]</scope>
</reference>
<dbReference type="EMBL" id="MEUS01000013">
    <property type="protein sequence ID" value="OGC38839.1"/>
    <property type="molecule type" value="Genomic_DNA"/>
</dbReference>
<gene>
    <name evidence="1" type="ORF">A3K42_01200</name>
</gene>
<evidence type="ECO:0000313" key="2">
    <source>
        <dbReference type="Proteomes" id="UP000178270"/>
    </source>
</evidence>